<evidence type="ECO:0000256" key="2">
    <source>
        <dbReference type="ARBA" id="ARBA00009695"/>
    </source>
</evidence>
<accession>A0A0P6WMM6</accession>
<comment type="caution">
    <text evidence="9">The sequence shown here is derived from an EMBL/GenBank/DDBJ whole genome shotgun (WGS) entry which is preliminary data.</text>
</comment>
<evidence type="ECO:0000259" key="8">
    <source>
        <dbReference type="Pfam" id="PF21982"/>
    </source>
</evidence>
<dbReference type="Pfam" id="PF21981">
    <property type="entry name" value="RecX_HTH3"/>
    <property type="match status" value="1"/>
</dbReference>
<feature type="domain" description="RecX first three-helical" evidence="8">
    <location>
        <begin position="62"/>
        <end position="101"/>
    </location>
</feature>
<dbReference type="PANTHER" id="PTHR33602">
    <property type="entry name" value="REGULATORY PROTEIN RECX FAMILY PROTEIN"/>
    <property type="match status" value="1"/>
</dbReference>
<dbReference type="InterPro" id="IPR003783">
    <property type="entry name" value="Regulatory_RecX"/>
</dbReference>
<comment type="function">
    <text evidence="5">Modulates RecA activity.</text>
</comment>
<feature type="domain" description="RecX second three-helical" evidence="6">
    <location>
        <begin position="109"/>
        <end position="149"/>
    </location>
</feature>
<comment type="subcellular location">
    <subcellularLocation>
        <location evidence="1 5">Cytoplasm</location>
    </subcellularLocation>
</comment>
<protein>
    <recommendedName>
        <fullName evidence="3 5">Regulatory protein RecX</fullName>
    </recommendedName>
</protein>
<dbReference type="Pfam" id="PF02631">
    <property type="entry name" value="RecX_HTH2"/>
    <property type="match status" value="1"/>
</dbReference>
<dbReference type="InterPro" id="IPR053926">
    <property type="entry name" value="RecX_HTH_1st"/>
</dbReference>
<dbReference type="GO" id="GO:0005737">
    <property type="term" value="C:cytoplasm"/>
    <property type="evidence" value="ECO:0007669"/>
    <property type="project" value="UniProtKB-SubCell"/>
</dbReference>
<dbReference type="Proteomes" id="UP000050417">
    <property type="component" value="Unassembled WGS sequence"/>
</dbReference>
<evidence type="ECO:0000259" key="7">
    <source>
        <dbReference type="Pfam" id="PF21981"/>
    </source>
</evidence>
<evidence type="ECO:0000313" key="9">
    <source>
        <dbReference type="EMBL" id="KPL70039.1"/>
    </source>
</evidence>
<gene>
    <name evidence="5" type="primary">recX</name>
    <name evidence="9" type="ORF">ADN00_18440</name>
</gene>
<evidence type="ECO:0000256" key="4">
    <source>
        <dbReference type="ARBA" id="ARBA00022490"/>
    </source>
</evidence>
<evidence type="ECO:0000313" key="10">
    <source>
        <dbReference type="Proteomes" id="UP000050417"/>
    </source>
</evidence>
<dbReference type="HAMAP" id="MF_01114">
    <property type="entry name" value="RecX"/>
    <property type="match status" value="1"/>
</dbReference>
<organism evidence="9 10">
    <name type="scientific">Ornatilinea apprima</name>
    <dbReference type="NCBI Taxonomy" id="1134406"/>
    <lineage>
        <taxon>Bacteria</taxon>
        <taxon>Bacillati</taxon>
        <taxon>Chloroflexota</taxon>
        <taxon>Anaerolineae</taxon>
        <taxon>Anaerolineales</taxon>
        <taxon>Anaerolineaceae</taxon>
        <taxon>Ornatilinea</taxon>
    </lineage>
</organism>
<feature type="domain" description="RecX third three-helical" evidence="7">
    <location>
        <begin position="154"/>
        <end position="200"/>
    </location>
</feature>
<dbReference type="Pfam" id="PF21982">
    <property type="entry name" value="RecX_HTH1"/>
    <property type="match status" value="1"/>
</dbReference>
<dbReference type="GO" id="GO:0006282">
    <property type="term" value="P:regulation of DNA repair"/>
    <property type="evidence" value="ECO:0007669"/>
    <property type="project" value="UniProtKB-UniRule"/>
</dbReference>
<keyword evidence="4 5" id="KW-0963">Cytoplasm</keyword>
<proteinExistence type="inferred from homology"/>
<dbReference type="STRING" id="1134406.ADN00_18440"/>
<dbReference type="Gene3D" id="1.10.10.10">
    <property type="entry name" value="Winged helix-like DNA-binding domain superfamily/Winged helix DNA-binding domain"/>
    <property type="match status" value="3"/>
</dbReference>
<dbReference type="AlphaFoldDB" id="A0A0P6WMM6"/>
<evidence type="ECO:0000256" key="5">
    <source>
        <dbReference type="HAMAP-Rule" id="MF_01114"/>
    </source>
</evidence>
<dbReference type="InterPro" id="IPR036388">
    <property type="entry name" value="WH-like_DNA-bd_sf"/>
</dbReference>
<dbReference type="PANTHER" id="PTHR33602:SF1">
    <property type="entry name" value="REGULATORY PROTEIN RECX FAMILY PROTEIN"/>
    <property type="match status" value="1"/>
</dbReference>
<dbReference type="InterPro" id="IPR053924">
    <property type="entry name" value="RecX_HTH_2nd"/>
</dbReference>
<evidence type="ECO:0000259" key="6">
    <source>
        <dbReference type="Pfam" id="PF02631"/>
    </source>
</evidence>
<dbReference type="OrthoDB" id="5421057at2"/>
<sequence length="215" mass="25257">MMERKVTKIQVQKKNPNRVNIFLDEEFAFGLSRVVAAWLKVGDLISDEKIARLKQEDEYETAMQRALHFLGYRPRSEHEVRARLAENEYDAAVIEKVIERLRELKYVGDLDFARQWIENRSTFRPRGSRALAAELKQKGVEEKTIEQALMEMPEEEQLALEAARRYSARLHGLDRKAFRMRLGGFLGRRGFGYEIIYKVVDEIWQDLQSEDAQYS</sequence>
<evidence type="ECO:0000256" key="1">
    <source>
        <dbReference type="ARBA" id="ARBA00004496"/>
    </source>
</evidence>
<keyword evidence="10" id="KW-1185">Reference proteome</keyword>
<comment type="similarity">
    <text evidence="2 5">Belongs to the RecX family.</text>
</comment>
<dbReference type="InterPro" id="IPR053925">
    <property type="entry name" value="RecX_HTH_3rd"/>
</dbReference>
<reference evidence="9 10" key="1">
    <citation type="submission" date="2015-07" db="EMBL/GenBank/DDBJ databases">
        <title>Genome sequence of Ornatilinea apprima DSM 23815.</title>
        <authorList>
            <person name="Hemp J."/>
            <person name="Ward L.M."/>
            <person name="Pace L.A."/>
            <person name="Fischer W.W."/>
        </authorList>
    </citation>
    <scope>NUCLEOTIDE SEQUENCE [LARGE SCALE GENOMIC DNA]</scope>
    <source>
        <strain evidence="9 10">P3M-1</strain>
    </source>
</reference>
<evidence type="ECO:0000256" key="3">
    <source>
        <dbReference type="ARBA" id="ARBA00018111"/>
    </source>
</evidence>
<name>A0A0P6WMM6_9CHLR</name>
<dbReference type="EMBL" id="LGCL01000045">
    <property type="protein sequence ID" value="KPL70039.1"/>
    <property type="molecule type" value="Genomic_DNA"/>
</dbReference>
<dbReference type="RefSeq" id="WP_075064518.1">
    <property type="nucleotide sequence ID" value="NZ_LGCL01000045.1"/>
</dbReference>